<dbReference type="EMBL" id="KV454011">
    <property type="protein sequence ID" value="ODV98195.1"/>
    <property type="molecule type" value="Genomic_DNA"/>
</dbReference>
<sequence length="89" mass="10660">MSTVVEHSAKDVLALYRSFLRNASKFGNYNFRSYFLRKTRDTFRENKNITDKEQIDKFFKQSQLDLAILKRQATISQMYHFDKTVVEKL</sequence>
<dbReference type="InterPro" id="IPR045297">
    <property type="entry name" value="Complex1_LYR_LYRM4"/>
</dbReference>
<dbReference type="GO" id="GO:1990221">
    <property type="term" value="C:L-cysteine desulfurase complex"/>
    <property type="evidence" value="ECO:0007669"/>
    <property type="project" value="EnsemblFungi"/>
</dbReference>
<dbReference type="PANTHER" id="PTHR13166">
    <property type="entry name" value="PROTEIN C6ORF149"/>
    <property type="match status" value="1"/>
</dbReference>
<evidence type="ECO:0000256" key="1">
    <source>
        <dbReference type="ARBA" id="ARBA00009508"/>
    </source>
</evidence>
<dbReference type="GO" id="GO:0031071">
    <property type="term" value="F:cysteine desulfurase activity"/>
    <property type="evidence" value="ECO:0007669"/>
    <property type="project" value="EnsemblFungi"/>
</dbReference>
<name>A0A1E4U2G4_PACTA</name>
<dbReference type="STRING" id="669874.A0A1E4U2G4"/>
<dbReference type="CDD" id="cd20264">
    <property type="entry name" value="Complex1_LYR_LYRM4"/>
    <property type="match status" value="1"/>
</dbReference>
<organism evidence="3 4">
    <name type="scientific">Pachysolen tannophilus NRRL Y-2460</name>
    <dbReference type="NCBI Taxonomy" id="669874"/>
    <lineage>
        <taxon>Eukaryota</taxon>
        <taxon>Fungi</taxon>
        <taxon>Dikarya</taxon>
        <taxon>Ascomycota</taxon>
        <taxon>Saccharomycotina</taxon>
        <taxon>Pichiomycetes</taxon>
        <taxon>Pachysolenaceae</taxon>
        <taxon>Pachysolen</taxon>
    </lineage>
</organism>
<reference evidence="4" key="1">
    <citation type="submission" date="2016-05" db="EMBL/GenBank/DDBJ databases">
        <title>Comparative genomics of biotechnologically important yeasts.</title>
        <authorList>
            <consortium name="DOE Joint Genome Institute"/>
            <person name="Riley R."/>
            <person name="Haridas S."/>
            <person name="Wolfe K.H."/>
            <person name="Lopes M.R."/>
            <person name="Hittinger C.T."/>
            <person name="Goker M."/>
            <person name="Salamov A."/>
            <person name="Wisecaver J."/>
            <person name="Long T.M."/>
            <person name="Aerts A.L."/>
            <person name="Barry K."/>
            <person name="Choi C."/>
            <person name="Clum A."/>
            <person name="Coughlan A.Y."/>
            <person name="Deshpande S."/>
            <person name="Douglass A.P."/>
            <person name="Hanson S.J."/>
            <person name="Klenk H.-P."/>
            <person name="Labutti K."/>
            <person name="Lapidus A."/>
            <person name="Lindquist E."/>
            <person name="Lipzen A."/>
            <person name="Meier-Kolthoff J.P."/>
            <person name="Ohm R.A."/>
            <person name="Otillar R.P."/>
            <person name="Pangilinan J."/>
            <person name="Peng Y."/>
            <person name="Rokas A."/>
            <person name="Rosa C.A."/>
            <person name="Scheuner C."/>
            <person name="Sibirny A.A."/>
            <person name="Slot J.C."/>
            <person name="Stielow J.B."/>
            <person name="Sun H."/>
            <person name="Kurtzman C.P."/>
            <person name="Blackwell M."/>
            <person name="Grigoriev I.V."/>
            <person name="Jeffries T.W."/>
        </authorList>
    </citation>
    <scope>NUCLEOTIDE SEQUENCE [LARGE SCALE GENOMIC DNA]</scope>
    <source>
        <strain evidence="4">NRRL Y-2460</strain>
    </source>
</reference>
<evidence type="ECO:0000313" key="3">
    <source>
        <dbReference type="EMBL" id="ODV98195.1"/>
    </source>
</evidence>
<evidence type="ECO:0000259" key="2">
    <source>
        <dbReference type="Pfam" id="PF05347"/>
    </source>
</evidence>
<dbReference type="Proteomes" id="UP000094236">
    <property type="component" value="Unassembled WGS sequence"/>
</dbReference>
<gene>
    <name evidence="3" type="ORF">PACTADRAFT_185377</name>
</gene>
<dbReference type="GO" id="GO:0060090">
    <property type="term" value="F:molecular adaptor activity"/>
    <property type="evidence" value="ECO:0007669"/>
    <property type="project" value="EnsemblFungi"/>
</dbReference>
<dbReference type="InterPro" id="IPR008011">
    <property type="entry name" value="Complex1_LYR_dom"/>
</dbReference>
<dbReference type="GO" id="GO:0005759">
    <property type="term" value="C:mitochondrial matrix"/>
    <property type="evidence" value="ECO:0007669"/>
    <property type="project" value="EnsemblFungi"/>
</dbReference>
<dbReference type="InterPro" id="IPR051522">
    <property type="entry name" value="ISC_assembly_LYR"/>
</dbReference>
<keyword evidence="4" id="KW-1185">Reference proteome</keyword>
<dbReference type="Pfam" id="PF05347">
    <property type="entry name" value="Complex1_LYR"/>
    <property type="match status" value="1"/>
</dbReference>
<comment type="similarity">
    <text evidence="1">Belongs to the complex I LYR family.</text>
</comment>
<proteinExistence type="inferred from homology"/>
<protein>
    <recommendedName>
        <fullName evidence="2">Complex 1 LYR protein domain-containing protein</fullName>
    </recommendedName>
</protein>
<feature type="domain" description="Complex 1 LYR protein" evidence="2">
    <location>
        <begin position="11"/>
        <end position="66"/>
    </location>
</feature>
<evidence type="ECO:0000313" key="4">
    <source>
        <dbReference type="Proteomes" id="UP000094236"/>
    </source>
</evidence>
<dbReference type="AlphaFoldDB" id="A0A1E4U2G4"/>
<dbReference type="PANTHER" id="PTHR13166:SF7">
    <property type="entry name" value="LYR MOTIF-CONTAINING PROTEIN 4"/>
    <property type="match status" value="1"/>
</dbReference>
<accession>A0A1E4U2G4</accession>
<dbReference type="GO" id="GO:0016226">
    <property type="term" value="P:iron-sulfur cluster assembly"/>
    <property type="evidence" value="ECO:0007669"/>
    <property type="project" value="EnsemblFungi"/>
</dbReference>
<dbReference type="OrthoDB" id="275715at2759"/>